<dbReference type="Proteomes" id="UP000003016">
    <property type="component" value="Unassembled WGS sequence"/>
</dbReference>
<dbReference type="SUPFAM" id="SSF50249">
    <property type="entry name" value="Nucleic acid-binding proteins"/>
    <property type="match status" value="1"/>
</dbReference>
<feature type="binding site" evidence="9">
    <location>
        <position position="323"/>
    </location>
    <ligand>
        <name>S-adenosyl-L-methionine</name>
        <dbReference type="ChEBI" id="CHEBI:59789"/>
    </ligand>
</feature>
<dbReference type="PROSITE" id="PS51687">
    <property type="entry name" value="SAM_MT_RNA_M5U"/>
    <property type="match status" value="1"/>
</dbReference>
<dbReference type="Gene3D" id="2.40.50.1070">
    <property type="match status" value="1"/>
</dbReference>
<dbReference type="InterPro" id="IPR029063">
    <property type="entry name" value="SAM-dependent_MTases_sf"/>
</dbReference>
<evidence type="ECO:0000256" key="5">
    <source>
        <dbReference type="ARBA" id="ARBA00022691"/>
    </source>
</evidence>
<feature type="domain" description="TRAM" evidence="12">
    <location>
        <begin position="30"/>
        <end position="88"/>
    </location>
</feature>
<dbReference type="PROSITE" id="PS01231">
    <property type="entry name" value="TRMA_2"/>
    <property type="match status" value="1"/>
</dbReference>
<dbReference type="EC" id="2.1.1.190" evidence="9"/>
<evidence type="ECO:0000256" key="11">
    <source>
        <dbReference type="PROSITE-ProRule" id="PRU10015"/>
    </source>
</evidence>
<feature type="binding site" evidence="9">
    <location>
        <position position="186"/>
    </location>
    <ligand>
        <name>[4Fe-4S] cluster</name>
        <dbReference type="ChEBI" id="CHEBI:49883"/>
    </ligand>
</feature>
<dbReference type="GO" id="GO:0032259">
    <property type="term" value="P:methylation"/>
    <property type="evidence" value="ECO:0007669"/>
    <property type="project" value="UniProtKB-KW"/>
</dbReference>
<dbReference type="InterPro" id="IPR002792">
    <property type="entry name" value="TRAM_dom"/>
</dbReference>
<dbReference type="CDD" id="cd02440">
    <property type="entry name" value="AdoMet_MTases"/>
    <property type="match status" value="1"/>
</dbReference>
<feature type="binding site" evidence="9 10">
    <location>
        <position position="318"/>
    </location>
    <ligand>
        <name>S-adenosyl-L-methionine</name>
        <dbReference type="ChEBI" id="CHEBI:59789"/>
    </ligand>
</feature>
<comment type="function">
    <text evidence="9">Catalyzes the formation of 5-methyl-uridine at position 1939 (m5U1939) in 23S rRNA.</text>
</comment>
<dbReference type="GO" id="GO:0008168">
    <property type="term" value="F:methyltransferase activity"/>
    <property type="evidence" value="ECO:0007669"/>
    <property type="project" value="UniProtKB-KW"/>
</dbReference>
<evidence type="ECO:0000256" key="10">
    <source>
        <dbReference type="PROSITE-ProRule" id="PRU01024"/>
    </source>
</evidence>
<evidence type="ECO:0000256" key="6">
    <source>
        <dbReference type="ARBA" id="ARBA00022723"/>
    </source>
</evidence>
<dbReference type="Gene3D" id="3.40.50.150">
    <property type="entry name" value="Vaccinia Virus protein VP39"/>
    <property type="match status" value="1"/>
</dbReference>
<evidence type="ECO:0000256" key="8">
    <source>
        <dbReference type="ARBA" id="ARBA00023014"/>
    </source>
</evidence>
<keyword evidence="5 9" id="KW-0949">S-adenosyl-L-methionine</keyword>
<evidence type="ECO:0000256" key="7">
    <source>
        <dbReference type="ARBA" id="ARBA00023004"/>
    </source>
</evidence>
<feature type="binding site" evidence="9">
    <location>
        <position position="366"/>
    </location>
    <ligand>
        <name>S-adenosyl-L-methionine</name>
        <dbReference type="ChEBI" id="CHEBI:59789"/>
    </ligand>
</feature>
<dbReference type="InterPro" id="IPR001566">
    <property type="entry name" value="23S_rRNA_MeTrfase_RlmD"/>
</dbReference>
<evidence type="ECO:0000256" key="2">
    <source>
        <dbReference type="ARBA" id="ARBA00022552"/>
    </source>
</evidence>
<protein>
    <recommendedName>
        <fullName evidence="9">23S rRNA (uracil(1939)-C(5))-methyltransferase RlmD</fullName>
        <ecNumber evidence="9">2.1.1.190</ecNumber>
    </recommendedName>
    <alternativeName>
        <fullName evidence="9">23S rRNA(m5U1939)-methyltransferase</fullName>
    </alternativeName>
</protein>
<evidence type="ECO:0000256" key="4">
    <source>
        <dbReference type="ARBA" id="ARBA00022679"/>
    </source>
</evidence>
<feature type="binding site" evidence="9">
    <location>
        <position position="101"/>
    </location>
    <ligand>
        <name>[4Fe-4S] cluster</name>
        <dbReference type="ChEBI" id="CHEBI:49883"/>
    </ligand>
</feature>
<dbReference type="NCBIfam" id="TIGR00479">
    <property type="entry name" value="rumA"/>
    <property type="match status" value="1"/>
</dbReference>
<feature type="active site" description="Nucleophile" evidence="9 10">
    <location>
        <position position="413"/>
    </location>
</feature>
<keyword evidence="8 9" id="KW-0411">Iron-sulfur</keyword>
<dbReference type="NCBIfam" id="NF009639">
    <property type="entry name" value="PRK13168.1"/>
    <property type="match status" value="1"/>
</dbReference>
<name>A0ABN0EYH9_HAEPH</name>
<accession>A0ABN0EYH9</accession>
<feature type="binding site" evidence="9 10">
    <location>
        <position position="289"/>
    </location>
    <ligand>
        <name>S-adenosyl-L-methionine</name>
        <dbReference type="ChEBI" id="CHEBI:59789"/>
    </ligand>
</feature>
<gene>
    <name evidence="13" type="primary">rumA</name>
    <name evidence="9" type="synonym">rlmD</name>
    <name evidence="13" type="ORF">HMPREF1050_0486</name>
</gene>
<evidence type="ECO:0000256" key="9">
    <source>
        <dbReference type="HAMAP-Rule" id="MF_01010"/>
    </source>
</evidence>
<comment type="caution">
    <text evidence="13">The sequence shown here is derived from an EMBL/GenBank/DDBJ whole genome shotgun (WGS) entry which is preliminary data.</text>
</comment>
<evidence type="ECO:0000256" key="1">
    <source>
        <dbReference type="ARBA" id="ARBA00022485"/>
    </source>
</evidence>
<dbReference type="Gene3D" id="2.40.50.140">
    <property type="entry name" value="Nucleic acid-binding proteins"/>
    <property type="match status" value="1"/>
</dbReference>
<keyword evidence="14" id="KW-1185">Reference proteome</keyword>
<dbReference type="Pfam" id="PF05958">
    <property type="entry name" value="tRNA_U5-meth_tr"/>
    <property type="match status" value="1"/>
</dbReference>
<dbReference type="Pfam" id="PF01938">
    <property type="entry name" value="TRAM"/>
    <property type="match status" value="1"/>
</dbReference>
<evidence type="ECO:0000259" key="12">
    <source>
        <dbReference type="PROSITE" id="PS50926"/>
    </source>
</evidence>
<feature type="binding site" evidence="9 10">
    <location>
        <position position="387"/>
    </location>
    <ligand>
        <name>S-adenosyl-L-methionine</name>
        <dbReference type="ChEBI" id="CHEBI:59789"/>
    </ligand>
</feature>
<dbReference type="SUPFAM" id="SSF53335">
    <property type="entry name" value="S-adenosyl-L-methionine-dependent methyltransferases"/>
    <property type="match status" value="1"/>
</dbReference>
<dbReference type="PROSITE" id="PS01230">
    <property type="entry name" value="TRMA_1"/>
    <property type="match status" value="1"/>
</dbReference>
<keyword evidence="4 9" id="KW-0808">Transferase</keyword>
<keyword evidence="7 9" id="KW-0408">Iron</keyword>
<dbReference type="PANTHER" id="PTHR11061">
    <property type="entry name" value="RNA M5U METHYLTRANSFERASE"/>
    <property type="match status" value="1"/>
</dbReference>
<dbReference type="EMBL" id="AJSW01000053">
    <property type="protein sequence ID" value="EIJ67885.1"/>
    <property type="molecule type" value="Genomic_DNA"/>
</dbReference>
<dbReference type="InterPro" id="IPR012340">
    <property type="entry name" value="NA-bd_OB-fold"/>
</dbReference>
<dbReference type="PANTHER" id="PTHR11061:SF49">
    <property type="entry name" value="23S RRNA (URACIL(1939)-C(5))-METHYLTRANSFERASE RLMD"/>
    <property type="match status" value="1"/>
</dbReference>
<dbReference type="HAMAP" id="MF_01010">
    <property type="entry name" value="23SrRNA_methyltr_RlmD"/>
    <property type="match status" value="1"/>
</dbReference>
<keyword evidence="6 9" id="KW-0479">Metal-binding</keyword>
<organism evidence="13 14">
    <name type="scientific">Haemophilus parahaemolyticus HK385</name>
    <dbReference type="NCBI Taxonomy" id="1095744"/>
    <lineage>
        <taxon>Bacteria</taxon>
        <taxon>Pseudomonadati</taxon>
        <taxon>Pseudomonadota</taxon>
        <taxon>Gammaproteobacteria</taxon>
        <taxon>Pasteurellales</taxon>
        <taxon>Pasteurellaceae</taxon>
        <taxon>Haemophilus</taxon>
    </lineage>
</organism>
<dbReference type="PROSITE" id="PS50926">
    <property type="entry name" value="TRAM"/>
    <property type="match status" value="1"/>
</dbReference>
<feature type="active site" evidence="11">
    <location>
        <position position="413"/>
    </location>
</feature>
<keyword evidence="3 9" id="KW-0489">Methyltransferase</keyword>
<feature type="binding site" evidence="9 10">
    <location>
        <position position="339"/>
    </location>
    <ligand>
        <name>S-adenosyl-L-methionine</name>
        <dbReference type="ChEBI" id="CHEBI:59789"/>
    </ligand>
</feature>
<evidence type="ECO:0000313" key="14">
    <source>
        <dbReference type="Proteomes" id="UP000003016"/>
    </source>
</evidence>
<feature type="binding site" evidence="9">
    <location>
        <position position="107"/>
    </location>
    <ligand>
        <name>[4Fe-4S] cluster</name>
        <dbReference type="ChEBI" id="CHEBI:49883"/>
    </ligand>
</feature>
<comment type="catalytic activity">
    <reaction evidence="9">
        <text>uridine(1939) in 23S rRNA + S-adenosyl-L-methionine = 5-methyluridine(1939) in 23S rRNA + S-adenosyl-L-homocysteine + H(+)</text>
        <dbReference type="Rhea" id="RHEA:42908"/>
        <dbReference type="Rhea" id="RHEA-COMP:10278"/>
        <dbReference type="Rhea" id="RHEA-COMP:10279"/>
        <dbReference type="ChEBI" id="CHEBI:15378"/>
        <dbReference type="ChEBI" id="CHEBI:57856"/>
        <dbReference type="ChEBI" id="CHEBI:59789"/>
        <dbReference type="ChEBI" id="CHEBI:65315"/>
        <dbReference type="ChEBI" id="CHEBI:74447"/>
        <dbReference type="EC" id="2.1.1.190"/>
    </reaction>
</comment>
<dbReference type="InterPro" id="IPR030391">
    <property type="entry name" value="MeTrfase_TrmA_CS"/>
</dbReference>
<feature type="binding site" evidence="9">
    <location>
        <position position="110"/>
    </location>
    <ligand>
        <name>[4Fe-4S] cluster</name>
        <dbReference type="ChEBI" id="CHEBI:49883"/>
    </ligand>
</feature>
<keyword evidence="2 9" id="KW-0698">rRNA processing</keyword>
<reference evidence="13 14" key="1">
    <citation type="submission" date="2012-02" db="EMBL/GenBank/DDBJ databases">
        <authorList>
            <person name="Harkins D.M."/>
            <person name="Madupu R."/>
            <person name="Durkin A.S."/>
            <person name="Torralba M."/>
            <person name="Methe B."/>
            <person name="Sutton G.G."/>
            <person name="Nelson K.E."/>
        </authorList>
    </citation>
    <scope>NUCLEOTIDE SEQUENCE [LARGE SCALE GENOMIC DNA]</scope>
    <source>
        <strain evidence="13 14">HK385</strain>
    </source>
</reference>
<keyword evidence="1 9" id="KW-0004">4Fe-4S</keyword>
<evidence type="ECO:0000256" key="3">
    <source>
        <dbReference type="ARBA" id="ARBA00022603"/>
    </source>
</evidence>
<dbReference type="InterPro" id="IPR030390">
    <property type="entry name" value="MeTrfase_TrmA_AS"/>
</dbReference>
<evidence type="ECO:0000313" key="13">
    <source>
        <dbReference type="EMBL" id="EIJ67885.1"/>
    </source>
</evidence>
<sequence length="457" mass="52673">MLLVVIITNLFYFMALFYTPNTAKHSAKISPKSTTRQTVKIQSLDYQGLGVAKLNGKTWFIENALPDEEVEIQTLEEKRQYGRAKAVKILEKSAKRQTPFCQYYAKCGGCQMQHIDLELQRKAKQKALFHRLQKLQATPIDFQPMIVGSDKYYRRRARLSITQQKNEWVMGFRLQNSNQIIPLERCDILEKPLADLLPKLQQLVVMWQNKKLLGHIELVLADNGIAMFLRHLGEINEKNRTTLLQFAEKEQLSLFIMMEENQLEHWFGELPYYQINGLTLHFGIRDFIQVNRELNQKMVETALDWLDIQSQDRILDLFCGMGNFTLPIAQKANYAVGVEGVEEMVNQAKANAKTNNLSNVEFFQTNLDERFADQPWATEPFNKVLLDPARNGALFALEHLCELNPERIVYVSCNPATLVRDAEKLIQAGYKLAKSAMIDMFPHTGHLESVSMFVKHS</sequence>
<proteinExistence type="inferred from homology"/>
<dbReference type="InterPro" id="IPR010280">
    <property type="entry name" value="U5_MeTrfase_fam"/>
</dbReference>
<comment type="similarity">
    <text evidence="9">Belongs to the class I-like SAM-binding methyltransferase superfamily. RNA M5U methyltransferase family. RlmD subfamily.</text>
</comment>